<feature type="compositionally biased region" description="Polar residues" evidence="1">
    <location>
        <begin position="10"/>
        <end position="32"/>
    </location>
</feature>
<keyword evidence="3" id="KW-1185">Reference proteome</keyword>
<feature type="region of interest" description="Disordered" evidence="1">
    <location>
        <begin position="1"/>
        <end position="125"/>
    </location>
</feature>
<sequence length="125" mass="14378">MKEAKRTSISHRSQCESQKLQESQAPSASNEIISIPPMDDEKDDRETSTHQPWQQEPTKTKLYKTKRSQAYPAKGHTLLNSPAQSSWTSTQAAEKQQLQMFGGRKLETPGFERRLKTKQEKQRFS</sequence>
<feature type="compositionally biased region" description="Polar residues" evidence="1">
    <location>
        <begin position="78"/>
        <end position="99"/>
    </location>
</feature>
<accession>G0PJ41</accession>
<organism evidence="3">
    <name type="scientific">Caenorhabditis brenneri</name>
    <name type="common">Nematode worm</name>
    <dbReference type="NCBI Taxonomy" id="135651"/>
    <lineage>
        <taxon>Eukaryota</taxon>
        <taxon>Metazoa</taxon>
        <taxon>Ecdysozoa</taxon>
        <taxon>Nematoda</taxon>
        <taxon>Chromadorea</taxon>
        <taxon>Rhabditida</taxon>
        <taxon>Rhabditina</taxon>
        <taxon>Rhabditomorpha</taxon>
        <taxon>Rhabditoidea</taxon>
        <taxon>Rhabditidae</taxon>
        <taxon>Peloderinae</taxon>
        <taxon>Caenorhabditis</taxon>
    </lineage>
</organism>
<dbReference type="Proteomes" id="UP000008068">
    <property type="component" value="Unassembled WGS sequence"/>
</dbReference>
<evidence type="ECO:0000313" key="2">
    <source>
        <dbReference type="EMBL" id="EGT58726.1"/>
    </source>
</evidence>
<dbReference type="HOGENOM" id="CLU_1994632_0_0_1"/>
<dbReference type="AlphaFoldDB" id="G0PJ41"/>
<proteinExistence type="predicted"/>
<feature type="compositionally biased region" description="Basic and acidic residues" evidence="1">
    <location>
        <begin position="104"/>
        <end position="125"/>
    </location>
</feature>
<evidence type="ECO:0000256" key="1">
    <source>
        <dbReference type="SAM" id="MobiDB-lite"/>
    </source>
</evidence>
<reference evidence="3" key="1">
    <citation type="submission" date="2011-07" db="EMBL/GenBank/DDBJ databases">
        <authorList>
            <consortium name="Caenorhabditis brenneri Sequencing and Analysis Consortium"/>
            <person name="Wilson R.K."/>
        </authorList>
    </citation>
    <scope>NUCLEOTIDE SEQUENCE [LARGE SCALE GENOMIC DNA]</scope>
    <source>
        <strain evidence="3">PB2801</strain>
    </source>
</reference>
<evidence type="ECO:0000313" key="3">
    <source>
        <dbReference type="Proteomes" id="UP000008068"/>
    </source>
</evidence>
<protein>
    <submittedName>
        <fullName evidence="2">Uncharacterized protein</fullName>
    </submittedName>
</protein>
<dbReference type="InParanoid" id="G0PJ41"/>
<name>G0PJ41_CAEBE</name>
<dbReference type="EMBL" id="GL380637">
    <property type="protein sequence ID" value="EGT58726.1"/>
    <property type="molecule type" value="Genomic_DNA"/>
</dbReference>
<gene>
    <name evidence="2" type="ORF">CAEBREN_00232</name>
</gene>